<feature type="region of interest" description="Disordered" evidence="3">
    <location>
        <begin position="1"/>
        <end position="81"/>
    </location>
</feature>
<dbReference type="RefSeq" id="XP_064855884.1">
    <property type="nucleotide sequence ID" value="XM_064999812.1"/>
</dbReference>
<feature type="domain" description="GST N-terminal" evidence="4">
    <location>
        <begin position="91"/>
        <end position="178"/>
    </location>
</feature>
<dbReference type="SFLD" id="SFLDS00019">
    <property type="entry name" value="Glutathione_Transferase_(cytos"/>
    <property type="match status" value="1"/>
</dbReference>
<dbReference type="InterPro" id="IPR036249">
    <property type="entry name" value="Thioredoxin-like_sf"/>
</dbReference>
<dbReference type="GeneID" id="90076877"/>
<dbReference type="EMBL" id="BTFZ01000020">
    <property type="protein sequence ID" value="GMM38889.1"/>
    <property type="molecule type" value="Genomic_DNA"/>
</dbReference>
<protein>
    <recommendedName>
        <fullName evidence="8">Glutathione transferase</fullName>
    </recommendedName>
</protein>
<dbReference type="PANTHER" id="PTHR44051:SF9">
    <property type="entry name" value="GLUTATHIONE S-TRANSFERASE 1"/>
    <property type="match status" value="1"/>
</dbReference>
<dbReference type="SFLD" id="SFLDG00358">
    <property type="entry name" value="Main_(cytGST)"/>
    <property type="match status" value="1"/>
</dbReference>
<evidence type="ECO:0000259" key="4">
    <source>
        <dbReference type="PROSITE" id="PS50404"/>
    </source>
</evidence>
<dbReference type="InterPro" id="IPR010987">
    <property type="entry name" value="Glutathione-S-Trfase_C-like"/>
</dbReference>
<dbReference type="SUPFAM" id="SSF47616">
    <property type="entry name" value="GST C-terminal domain-like"/>
    <property type="match status" value="1"/>
</dbReference>
<evidence type="ECO:0000256" key="3">
    <source>
        <dbReference type="SAM" id="MobiDB-lite"/>
    </source>
</evidence>
<dbReference type="InterPro" id="IPR004045">
    <property type="entry name" value="Glutathione_S-Trfase_N"/>
</dbReference>
<dbReference type="Pfam" id="PF00043">
    <property type="entry name" value="GST_C"/>
    <property type="match status" value="1"/>
</dbReference>
<reference evidence="6 7" key="1">
    <citation type="journal article" date="2023" name="Elife">
        <title>Identification of key yeast species and microbe-microbe interactions impacting larval growth of Drosophila in the wild.</title>
        <authorList>
            <person name="Mure A."/>
            <person name="Sugiura Y."/>
            <person name="Maeda R."/>
            <person name="Honda K."/>
            <person name="Sakurai N."/>
            <person name="Takahashi Y."/>
            <person name="Watada M."/>
            <person name="Katoh T."/>
            <person name="Gotoh A."/>
            <person name="Gotoh Y."/>
            <person name="Taniguchi I."/>
            <person name="Nakamura K."/>
            <person name="Hayashi T."/>
            <person name="Katayama T."/>
            <person name="Uemura T."/>
            <person name="Hattori Y."/>
        </authorList>
    </citation>
    <scope>NUCLEOTIDE SEQUENCE [LARGE SCALE GENOMIC DNA]</scope>
    <source>
        <strain evidence="6 7">SC-9</strain>
    </source>
</reference>
<dbReference type="SUPFAM" id="SSF52833">
    <property type="entry name" value="Thioredoxin-like"/>
    <property type="match status" value="1"/>
</dbReference>
<proteinExistence type="inferred from homology"/>
<evidence type="ECO:0000313" key="7">
    <source>
        <dbReference type="Proteomes" id="UP001360560"/>
    </source>
</evidence>
<name>A0AAV5QW12_9ASCO</name>
<dbReference type="Gene3D" id="3.40.30.10">
    <property type="entry name" value="Glutaredoxin"/>
    <property type="match status" value="1"/>
</dbReference>
<dbReference type="InterPro" id="IPR036282">
    <property type="entry name" value="Glutathione-S-Trfase_C_sf"/>
</dbReference>
<sequence length="314" mass="34051">MSATDSTAANHAAHSTSALASAPAATTTKTKTAATANTTTASHASADAVSTNAIPSAGTRDVPSEPPAGTASDIPGVSTGVPIETTHTEVYPKITVHWLNHSRATRVLWLLEELGLKYDIKTYQRDKYLHAPESLKSVYPLGKSPVVEVQKTADSTPVVLAESGYVFQWVLREFDAGKLRNKGNRDKVDYYLHYGEGSLQPPLLFEAVLQLVEKAFAPWPISAIKKGLVNKIRSAYCVPETTNNLEFLEKELSKGGGYFAGSKLSAADIMLSYPLDVVVHRGVKLDEFPEIKKWVAMIKENANFQAARKYGSDT</sequence>
<feature type="compositionally biased region" description="Low complexity" evidence="3">
    <location>
        <begin position="1"/>
        <end position="51"/>
    </location>
</feature>
<dbReference type="CDD" id="cd03046">
    <property type="entry name" value="GST_N_GTT1_like"/>
    <property type="match status" value="1"/>
</dbReference>
<evidence type="ECO:0000313" key="6">
    <source>
        <dbReference type="EMBL" id="GMM38889.1"/>
    </source>
</evidence>
<dbReference type="Proteomes" id="UP001360560">
    <property type="component" value="Unassembled WGS sequence"/>
</dbReference>
<comment type="similarity">
    <text evidence="1 2">Belongs to the GST superfamily.</text>
</comment>
<dbReference type="Pfam" id="PF02798">
    <property type="entry name" value="GST_N"/>
    <property type="match status" value="1"/>
</dbReference>
<dbReference type="AlphaFoldDB" id="A0AAV5QW12"/>
<organism evidence="6 7">
    <name type="scientific">Saccharomycopsis crataegensis</name>
    <dbReference type="NCBI Taxonomy" id="43959"/>
    <lineage>
        <taxon>Eukaryota</taxon>
        <taxon>Fungi</taxon>
        <taxon>Dikarya</taxon>
        <taxon>Ascomycota</taxon>
        <taxon>Saccharomycotina</taxon>
        <taxon>Saccharomycetes</taxon>
        <taxon>Saccharomycopsidaceae</taxon>
        <taxon>Saccharomycopsis</taxon>
    </lineage>
</organism>
<dbReference type="PANTHER" id="PTHR44051">
    <property type="entry name" value="GLUTATHIONE S-TRANSFERASE-RELATED"/>
    <property type="match status" value="1"/>
</dbReference>
<dbReference type="PROSITE" id="PS50404">
    <property type="entry name" value="GST_NTER"/>
    <property type="match status" value="1"/>
</dbReference>
<keyword evidence="7" id="KW-1185">Reference proteome</keyword>
<gene>
    <name evidence="6" type="ORF">DASC09_062280</name>
</gene>
<evidence type="ECO:0000256" key="2">
    <source>
        <dbReference type="RuleBase" id="RU003494"/>
    </source>
</evidence>
<dbReference type="PROSITE" id="PS50405">
    <property type="entry name" value="GST_CTER"/>
    <property type="match status" value="1"/>
</dbReference>
<evidence type="ECO:0000259" key="5">
    <source>
        <dbReference type="PROSITE" id="PS50405"/>
    </source>
</evidence>
<comment type="caution">
    <text evidence="6">The sequence shown here is derived from an EMBL/GenBank/DDBJ whole genome shotgun (WGS) entry which is preliminary data.</text>
</comment>
<dbReference type="Gene3D" id="1.20.1050.10">
    <property type="match status" value="1"/>
</dbReference>
<accession>A0AAV5QW12</accession>
<evidence type="ECO:0008006" key="8">
    <source>
        <dbReference type="Google" id="ProtNLM"/>
    </source>
</evidence>
<evidence type="ECO:0000256" key="1">
    <source>
        <dbReference type="ARBA" id="ARBA00007409"/>
    </source>
</evidence>
<feature type="domain" description="GST C-terminal" evidence="5">
    <location>
        <begin position="181"/>
        <end position="314"/>
    </location>
</feature>
<dbReference type="InterPro" id="IPR004046">
    <property type="entry name" value="GST_C"/>
</dbReference>
<dbReference type="InterPro" id="IPR040079">
    <property type="entry name" value="Glutathione_S-Trfase"/>
</dbReference>